<reference evidence="1" key="1">
    <citation type="journal article" date="2014" name="Int. J. Syst. Evol. Microbiol.">
        <title>Complete genome sequence of Corynebacterium casei LMG S-19264T (=DSM 44701T), isolated from a smear-ripened cheese.</title>
        <authorList>
            <consortium name="US DOE Joint Genome Institute (JGI-PGF)"/>
            <person name="Walter F."/>
            <person name="Albersmeier A."/>
            <person name="Kalinowski J."/>
            <person name="Ruckert C."/>
        </authorList>
    </citation>
    <scope>NUCLEOTIDE SEQUENCE</scope>
    <source>
        <strain evidence="1">KCTC 32437</strain>
    </source>
</reference>
<evidence type="ECO:0000313" key="2">
    <source>
        <dbReference type="Proteomes" id="UP000646579"/>
    </source>
</evidence>
<protein>
    <submittedName>
        <fullName evidence="1">Uncharacterized protein</fullName>
    </submittedName>
</protein>
<proteinExistence type="predicted"/>
<accession>A0A918S0J7</accession>
<dbReference type="AlphaFoldDB" id="A0A918S0J7"/>
<gene>
    <name evidence="1" type="ORF">GCM10007989_13480</name>
</gene>
<comment type="caution">
    <text evidence="1">The sequence shown here is derived from an EMBL/GenBank/DDBJ whole genome shotgun (WGS) entry which is preliminary data.</text>
</comment>
<organism evidence="1 2">
    <name type="scientific">Devosia pacifica</name>
    <dbReference type="NCBI Taxonomy" id="1335967"/>
    <lineage>
        <taxon>Bacteria</taxon>
        <taxon>Pseudomonadati</taxon>
        <taxon>Pseudomonadota</taxon>
        <taxon>Alphaproteobacteria</taxon>
        <taxon>Hyphomicrobiales</taxon>
        <taxon>Devosiaceae</taxon>
        <taxon>Devosia</taxon>
    </lineage>
</organism>
<keyword evidence="2" id="KW-1185">Reference proteome</keyword>
<dbReference type="Proteomes" id="UP000646579">
    <property type="component" value="Unassembled WGS sequence"/>
</dbReference>
<name>A0A918S0J7_9HYPH</name>
<reference evidence="1" key="2">
    <citation type="submission" date="2020-09" db="EMBL/GenBank/DDBJ databases">
        <authorList>
            <person name="Sun Q."/>
            <person name="Kim S."/>
        </authorList>
    </citation>
    <scope>NUCLEOTIDE SEQUENCE</scope>
    <source>
        <strain evidence="1">KCTC 32437</strain>
    </source>
</reference>
<dbReference type="EMBL" id="BMZE01000001">
    <property type="protein sequence ID" value="GHA19280.1"/>
    <property type="molecule type" value="Genomic_DNA"/>
</dbReference>
<evidence type="ECO:0000313" key="1">
    <source>
        <dbReference type="EMBL" id="GHA19280.1"/>
    </source>
</evidence>
<sequence length="166" mass="18911">MNDYQEKYEAALGAMLVRFNELEVKFTVIVSRALEIIGASHLYARDARYIKNIEKMEIAHKALNWPTLDYARMRRINVGRNRLAHGHLDRDQQTGEFSTIPANKKATGKNSGFMSIEDIESLTEEIRSALLEVADILPNAWFNEPEDVYSVALAQTKADLEALKRD</sequence>
<dbReference type="RefSeq" id="WP_189424501.1">
    <property type="nucleotide sequence ID" value="NZ_BMZE01000001.1"/>
</dbReference>